<evidence type="ECO:0000313" key="2">
    <source>
        <dbReference type="EMBL" id="GHI86048.1"/>
    </source>
</evidence>
<protein>
    <submittedName>
        <fullName evidence="2">Uncharacterized protein</fullName>
    </submittedName>
</protein>
<gene>
    <name evidence="2" type="ORF">Sxan_34120</name>
</gene>
<feature type="region of interest" description="Disordered" evidence="1">
    <location>
        <begin position="99"/>
        <end position="127"/>
    </location>
</feature>
<evidence type="ECO:0000313" key="3">
    <source>
        <dbReference type="Proteomes" id="UP000600026"/>
    </source>
</evidence>
<feature type="compositionally biased region" description="Basic and acidic residues" evidence="1">
    <location>
        <begin position="99"/>
        <end position="110"/>
    </location>
</feature>
<dbReference type="EMBL" id="BNEE01000006">
    <property type="protein sequence ID" value="GHI86048.1"/>
    <property type="molecule type" value="Genomic_DNA"/>
</dbReference>
<name>A0A919H3K3_9ACTN</name>
<keyword evidence="3" id="KW-1185">Reference proteome</keyword>
<comment type="caution">
    <text evidence="2">The sequence shown here is derived from an EMBL/GenBank/DDBJ whole genome shotgun (WGS) entry which is preliminary data.</text>
</comment>
<dbReference type="RefSeq" id="WP_051902044.1">
    <property type="nucleotide sequence ID" value="NZ_BNEE01000006.1"/>
</dbReference>
<evidence type="ECO:0000256" key="1">
    <source>
        <dbReference type="SAM" id="MobiDB-lite"/>
    </source>
</evidence>
<dbReference type="Proteomes" id="UP000600026">
    <property type="component" value="Unassembled WGS sequence"/>
</dbReference>
<organism evidence="2 3">
    <name type="scientific">Streptomyces xanthophaeus</name>
    <dbReference type="NCBI Taxonomy" id="67385"/>
    <lineage>
        <taxon>Bacteria</taxon>
        <taxon>Bacillati</taxon>
        <taxon>Actinomycetota</taxon>
        <taxon>Actinomycetes</taxon>
        <taxon>Kitasatosporales</taxon>
        <taxon>Streptomycetaceae</taxon>
        <taxon>Streptomyces</taxon>
    </lineage>
</organism>
<proteinExistence type="predicted"/>
<sequence length="127" mass="13935">MKEKPLKQLPEEPRRHIEVTGDELVEAKRRRQLVANALERAFPGSTIYFNGSVAHGDANTPLTDVDLGAKLSPLYAEGFGPDGSDALPLMERARDAIREGSRRRVPEAEPWKWPGVGEPCSSGSATR</sequence>
<dbReference type="AlphaFoldDB" id="A0A919H3K3"/>
<reference evidence="2" key="1">
    <citation type="submission" date="2020-09" db="EMBL/GenBank/DDBJ databases">
        <title>Whole genome shotgun sequence of Streptomyces xanthophaeus NBRC 12829.</title>
        <authorList>
            <person name="Komaki H."/>
            <person name="Tamura T."/>
        </authorList>
    </citation>
    <scope>NUCLEOTIDE SEQUENCE</scope>
    <source>
        <strain evidence="2">NBRC 12829</strain>
    </source>
</reference>
<accession>A0A919H3K3</accession>